<gene>
    <name evidence="1" type="ORF">N7493_000748</name>
</gene>
<protein>
    <submittedName>
        <fullName evidence="1">Uncharacterized protein</fullName>
    </submittedName>
</protein>
<dbReference type="Proteomes" id="UP001215712">
    <property type="component" value="Unassembled WGS sequence"/>
</dbReference>
<evidence type="ECO:0000313" key="1">
    <source>
        <dbReference type="EMBL" id="KAJ5740876.1"/>
    </source>
</evidence>
<dbReference type="AlphaFoldDB" id="A0AAD6N153"/>
<comment type="caution">
    <text evidence="1">The sequence shown here is derived from an EMBL/GenBank/DDBJ whole genome shotgun (WGS) entry which is preliminary data.</text>
</comment>
<sequence>MSSIKGSFQIKINDQAVAPVDDNGEDQIQASFGPDAAVFTLTDGRLESNGWYLGRYLVEDRSLLPKRVYWFRKGSGVEPDWIHLVSAEPSGTSYSLLFSGDSSHECWGPD</sequence>
<dbReference type="EMBL" id="JAQJAN010000001">
    <property type="protein sequence ID" value="KAJ5740876.1"/>
    <property type="molecule type" value="Genomic_DNA"/>
</dbReference>
<reference evidence="1" key="1">
    <citation type="journal article" date="2023" name="IMA Fungus">
        <title>Comparative genomic study of the Penicillium genus elucidates a diverse pangenome and 15 lateral gene transfer events.</title>
        <authorList>
            <person name="Petersen C."/>
            <person name="Sorensen T."/>
            <person name="Nielsen M.R."/>
            <person name="Sondergaard T.E."/>
            <person name="Sorensen J.L."/>
            <person name="Fitzpatrick D.A."/>
            <person name="Frisvad J.C."/>
            <person name="Nielsen K.L."/>
        </authorList>
    </citation>
    <scope>NUCLEOTIDE SEQUENCE</scope>
    <source>
        <strain evidence="1">IBT 17514</strain>
    </source>
</reference>
<keyword evidence="2" id="KW-1185">Reference proteome</keyword>
<evidence type="ECO:0000313" key="2">
    <source>
        <dbReference type="Proteomes" id="UP001215712"/>
    </source>
</evidence>
<reference evidence="1" key="2">
    <citation type="submission" date="2023-01" db="EMBL/GenBank/DDBJ databases">
        <authorList>
            <person name="Petersen C."/>
        </authorList>
    </citation>
    <scope>NUCLEOTIDE SEQUENCE</scope>
    <source>
        <strain evidence="1">IBT 17514</strain>
    </source>
</reference>
<name>A0AAD6N153_9EURO</name>
<dbReference type="Gene3D" id="2.80.10.50">
    <property type="match status" value="1"/>
</dbReference>
<accession>A0AAD6N153</accession>
<proteinExistence type="predicted"/>
<organism evidence="1 2">
    <name type="scientific">Penicillium malachiteum</name>
    <dbReference type="NCBI Taxonomy" id="1324776"/>
    <lineage>
        <taxon>Eukaryota</taxon>
        <taxon>Fungi</taxon>
        <taxon>Dikarya</taxon>
        <taxon>Ascomycota</taxon>
        <taxon>Pezizomycotina</taxon>
        <taxon>Eurotiomycetes</taxon>
        <taxon>Eurotiomycetidae</taxon>
        <taxon>Eurotiales</taxon>
        <taxon>Aspergillaceae</taxon>
        <taxon>Penicillium</taxon>
    </lineage>
</organism>